<evidence type="ECO:0000256" key="4">
    <source>
        <dbReference type="ARBA" id="ARBA00022833"/>
    </source>
</evidence>
<dbReference type="GO" id="GO:0043484">
    <property type="term" value="P:regulation of RNA splicing"/>
    <property type="evidence" value="ECO:0007669"/>
    <property type="project" value="TreeGrafter"/>
</dbReference>
<keyword evidence="1 5" id="KW-0479">Metal-binding</keyword>
<dbReference type="PANTHER" id="PTHR12675:SF12">
    <property type="entry name" value="PROTEIN MUSCLEBLIND"/>
    <property type="match status" value="1"/>
</dbReference>
<feature type="domain" description="C3H1-type" evidence="6">
    <location>
        <begin position="67"/>
        <end position="95"/>
    </location>
</feature>
<dbReference type="AlphaFoldDB" id="A0A6G3MI82"/>
<dbReference type="GO" id="GO:0005737">
    <property type="term" value="C:cytoplasm"/>
    <property type="evidence" value="ECO:0007669"/>
    <property type="project" value="TreeGrafter"/>
</dbReference>
<dbReference type="Gene3D" id="3.30.1370.210">
    <property type="match status" value="1"/>
</dbReference>
<reference evidence="7" key="1">
    <citation type="submission" date="2018-11" db="EMBL/GenBank/DDBJ databases">
        <title>Henneguya salminicola genome and transcriptome.</title>
        <authorList>
            <person name="Yahalomi D."/>
            <person name="Atkinson S.D."/>
            <person name="Neuhof M."/>
            <person name="Chang E.S."/>
            <person name="Philippe H."/>
            <person name="Cartwright P."/>
            <person name="Bartholomew J.L."/>
            <person name="Huchon D."/>
        </authorList>
    </citation>
    <scope>NUCLEOTIDE SEQUENCE</scope>
    <source>
        <strain evidence="7">Hz1</strain>
        <tissue evidence="7">Whole</tissue>
    </source>
</reference>
<evidence type="ECO:0000256" key="2">
    <source>
        <dbReference type="ARBA" id="ARBA00022737"/>
    </source>
</evidence>
<dbReference type="GO" id="GO:0008270">
    <property type="term" value="F:zinc ion binding"/>
    <property type="evidence" value="ECO:0007669"/>
    <property type="project" value="UniProtKB-KW"/>
</dbReference>
<proteinExistence type="predicted"/>
<dbReference type="PROSITE" id="PS50103">
    <property type="entry name" value="ZF_C3H1"/>
    <property type="match status" value="1"/>
</dbReference>
<dbReference type="PANTHER" id="PTHR12675">
    <property type="entry name" value="MUSCLEBLIND-LIKE PROTEIN"/>
    <property type="match status" value="1"/>
</dbReference>
<evidence type="ECO:0000256" key="1">
    <source>
        <dbReference type="ARBA" id="ARBA00022723"/>
    </source>
</evidence>
<dbReference type="EMBL" id="GHBP01004831">
    <property type="protein sequence ID" value="NDJ93745.1"/>
    <property type="molecule type" value="Transcribed_RNA"/>
</dbReference>
<dbReference type="GO" id="GO:0003723">
    <property type="term" value="F:RNA binding"/>
    <property type="evidence" value="ECO:0007669"/>
    <property type="project" value="TreeGrafter"/>
</dbReference>
<keyword evidence="4 5" id="KW-0862">Zinc</keyword>
<feature type="zinc finger region" description="C3H1-type" evidence="5">
    <location>
        <begin position="67"/>
        <end position="95"/>
    </location>
</feature>
<dbReference type="GO" id="GO:0005654">
    <property type="term" value="C:nucleoplasm"/>
    <property type="evidence" value="ECO:0007669"/>
    <property type="project" value="TreeGrafter"/>
</dbReference>
<keyword evidence="2" id="KW-0677">Repeat</keyword>
<protein>
    <submittedName>
        <fullName evidence="7">Muscleblind-like protein 2a (Trinotate prediction)</fullName>
    </submittedName>
</protein>
<dbReference type="InterPro" id="IPR000571">
    <property type="entry name" value="Znf_CCCH"/>
</dbReference>
<evidence type="ECO:0000256" key="3">
    <source>
        <dbReference type="ARBA" id="ARBA00022771"/>
    </source>
</evidence>
<name>A0A6G3MI82_HENSL</name>
<evidence type="ECO:0000313" key="7">
    <source>
        <dbReference type="EMBL" id="NDJ93745.1"/>
    </source>
</evidence>
<accession>A0A6G3MI82</accession>
<organism evidence="7">
    <name type="scientific">Henneguya salminicola</name>
    <name type="common">Myxosporean</name>
    <dbReference type="NCBI Taxonomy" id="69463"/>
    <lineage>
        <taxon>Eukaryota</taxon>
        <taxon>Metazoa</taxon>
        <taxon>Cnidaria</taxon>
        <taxon>Myxozoa</taxon>
        <taxon>Myxosporea</taxon>
        <taxon>Bivalvulida</taxon>
        <taxon>Platysporina</taxon>
        <taxon>Myxobolidae</taxon>
        <taxon>Henneguya</taxon>
    </lineage>
</organism>
<evidence type="ECO:0000256" key="5">
    <source>
        <dbReference type="PROSITE-ProRule" id="PRU00723"/>
    </source>
</evidence>
<keyword evidence="3 5" id="KW-0863">Zinc-finger</keyword>
<sequence>MEKITDDIEKIYISNGNNENLQVNNICETDEKSQDFLNNETNENINVYQTSINSSTKYRRQFRDPTWLKVEVCREFLRNECTRNQEECKFAHPGFYCVIDNGKVITCYDSLKVMLIRYFSYAYIYLRERENTENDLAYGDQTIFHLKLYILQKNGIKFCTLYYSYSYNFSKGNFGSIGYKLKI</sequence>
<evidence type="ECO:0000259" key="6">
    <source>
        <dbReference type="PROSITE" id="PS50103"/>
    </source>
</evidence>